<evidence type="ECO:0000313" key="13">
    <source>
        <dbReference type="EMBL" id="NAS11554.1"/>
    </source>
</evidence>
<dbReference type="GO" id="GO:0015276">
    <property type="term" value="F:ligand-gated monoatomic ion channel activity"/>
    <property type="evidence" value="ECO:0007669"/>
    <property type="project" value="InterPro"/>
</dbReference>
<keyword evidence="9" id="KW-0407">Ion channel</keyword>
<evidence type="ECO:0000256" key="10">
    <source>
        <dbReference type="SAM" id="Phobius"/>
    </source>
</evidence>
<keyword evidence="6 10" id="KW-0472">Membrane</keyword>
<feature type="signal peptide" evidence="11">
    <location>
        <begin position="1"/>
        <end position="23"/>
    </location>
</feature>
<comment type="subcellular location">
    <subcellularLocation>
        <location evidence="1">Membrane</location>
        <topology evidence="1">Multi-pass membrane protein</topology>
    </subcellularLocation>
</comment>
<evidence type="ECO:0000256" key="3">
    <source>
        <dbReference type="ARBA" id="ARBA00022692"/>
    </source>
</evidence>
<evidence type="ECO:0000256" key="8">
    <source>
        <dbReference type="ARBA" id="ARBA00023180"/>
    </source>
</evidence>
<dbReference type="EMBL" id="WXYO01000002">
    <property type="protein sequence ID" value="NAS11554.1"/>
    <property type="molecule type" value="Genomic_DNA"/>
</dbReference>
<dbReference type="Pfam" id="PF00497">
    <property type="entry name" value="SBP_bac_3"/>
    <property type="match status" value="1"/>
</dbReference>
<dbReference type="AlphaFoldDB" id="A0A6L9EA60"/>
<dbReference type="PRINTS" id="PR00169">
    <property type="entry name" value="KCHANNEL"/>
</dbReference>
<keyword evidence="4 10" id="KW-1133">Transmembrane helix</keyword>
<dbReference type="PANTHER" id="PTHR18966">
    <property type="entry name" value="IONOTROPIC GLUTAMATE RECEPTOR"/>
    <property type="match status" value="1"/>
</dbReference>
<reference evidence="13 14" key="1">
    <citation type="submission" date="2020-01" db="EMBL/GenBank/DDBJ databases">
        <title>Bacteria diversity of Porities sp.</title>
        <authorList>
            <person name="Wang G."/>
        </authorList>
    </citation>
    <scope>NUCLEOTIDE SEQUENCE [LARGE SCALE GENOMIC DNA]</scope>
    <source>
        <strain evidence="13 14">R33</strain>
    </source>
</reference>
<accession>A0A6L9EA60</accession>
<feature type="transmembrane region" description="Helical" evidence="10">
    <location>
        <begin position="139"/>
        <end position="160"/>
    </location>
</feature>
<feature type="chain" id="PRO_5026727464" evidence="11">
    <location>
        <begin position="24"/>
        <end position="360"/>
    </location>
</feature>
<dbReference type="Gene3D" id="1.10.287.70">
    <property type="match status" value="1"/>
</dbReference>
<evidence type="ECO:0000256" key="4">
    <source>
        <dbReference type="ARBA" id="ARBA00022989"/>
    </source>
</evidence>
<evidence type="ECO:0000256" key="1">
    <source>
        <dbReference type="ARBA" id="ARBA00004141"/>
    </source>
</evidence>
<feature type="transmembrane region" description="Helical" evidence="10">
    <location>
        <begin position="172"/>
        <end position="193"/>
    </location>
</feature>
<protein>
    <submittedName>
        <fullName evidence="13">Transporter substrate-binding domain-containing protein</fullName>
    </submittedName>
</protein>
<dbReference type="SUPFAM" id="SSF53850">
    <property type="entry name" value="Periplasmic binding protein-like II"/>
    <property type="match status" value="1"/>
</dbReference>
<evidence type="ECO:0000256" key="7">
    <source>
        <dbReference type="ARBA" id="ARBA00023170"/>
    </source>
</evidence>
<keyword evidence="11" id="KW-0732">Signal</keyword>
<dbReference type="Gene3D" id="3.40.190.10">
    <property type="entry name" value="Periplasmic binding protein-like II"/>
    <property type="match status" value="2"/>
</dbReference>
<dbReference type="InterPro" id="IPR001320">
    <property type="entry name" value="Iontro_rcpt_C"/>
</dbReference>
<dbReference type="InterPro" id="IPR015683">
    <property type="entry name" value="Ionotropic_Glu_rcpt"/>
</dbReference>
<evidence type="ECO:0000256" key="5">
    <source>
        <dbReference type="ARBA" id="ARBA00023065"/>
    </source>
</evidence>
<organism evidence="13 14">
    <name type="scientific">Poritiphilus flavus</name>
    <dbReference type="NCBI Taxonomy" id="2697053"/>
    <lineage>
        <taxon>Bacteria</taxon>
        <taxon>Pseudomonadati</taxon>
        <taxon>Bacteroidota</taxon>
        <taxon>Flavobacteriia</taxon>
        <taxon>Flavobacteriales</taxon>
        <taxon>Flavobacteriaceae</taxon>
        <taxon>Poritiphilus</taxon>
    </lineage>
</organism>
<keyword evidence="2" id="KW-0813">Transport</keyword>
<evidence type="ECO:0000256" key="11">
    <source>
        <dbReference type="SAM" id="SignalP"/>
    </source>
</evidence>
<proteinExistence type="predicted"/>
<dbReference type="SUPFAM" id="SSF81324">
    <property type="entry name" value="Voltage-gated potassium channels"/>
    <property type="match status" value="1"/>
</dbReference>
<name>A0A6L9EA60_9FLAO</name>
<sequence length="360" mass="40792">MLKAITYRYITLGLIILTGSAHAFQSRDTLIVGIHEDPPFIFSESGGYSGLSVDLWERISEETGLPFSYREFSDVVGIVRSLDYDELDISINPLTNSPYRVEHFQVSQPFFISSIGVAATSQSESQFRLFLSNFFSRDFLDVVLLLLVILLTFGTLLWFVERRKNRYQFRPGLMGLFDGLWWAAVTMTTVGYGDKAPKTHMGKTIAIIWMFTAIIIISSFTATIASTLTVNTLEADIKGLEDLQTVKKIGVVGASEGELFVQQNHLQASDVYSSPEQGLRALARKEIDVLIYDRTTLGYLIKTNDLESKVSLLPLSFRRQYRSFIMPKAHPAFDQVNKQLITEIQSLYWQEVLKKYGLME</sequence>
<evidence type="ECO:0000256" key="9">
    <source>
        <dbReference type="ARBA" id="ARBA00023303"/>
    </source>
</evidence>
<dbReference type="SMART" id="SM00062">
    <property type="entry name" value="PBPb"/>
    <property type="match status" value="1"/>
</dbReference>
<keyword evidence="14" id="KW-1185">Reference proteome</keyword>
<evidence type="ECO:0000256" key="2">
    <source>
        <dbReference type="ARBA" id="ARBA00022448"/>
    </source>
</evidence>
<keyword evidence="8" id="KW-0325">Glycoprotein</keyword>
<comment type="caution">
    <text evidence="13">The sequence shown here is derived from an EMBL/GenBank/DDBJ whole genome shotgun (WGS) entry which is preliminary data.</text>
</comment>
<evidence type="ECO:0000313" key="14">
    <source>
        <dbReference type="Proteomes" id="UP000475249"/>
    </source>
</evidence>
<keyword evidence="3 10" id="KW-0812">Transmembrane</keyword>
<dbReference type="Proteomes" id="UP000475249">
    <property type="component" value="Unassembled WGS sequence"/>
</dbReference>
<feature type="domain" description="Solute-binding protein family 3/N-terminal" evidence="12">
    <location>
        <begin position="29"/>
        <end position="360"/>
    </location>
</feature>
<dbReference type="GO" id="GO:0016020">
    <property type="term" value="C:membrane"/>
    <property type="evidence" value="ECO:0007669"/>
    <property type="project" value="UniProtKB-SubCell"/>
</dbReference>
<feature type="transmembrane region" description="Helical" evidence="10">
    <location>
        <begin position="205"/>
        <end position="230"/>
    </location>
</feature>
<dbReference type="Pfam" id="PF00060">
    <property type="entry name" value="Lig_chan"/>
    <property type="match status" value="1"/>
</dbReference>
<dbReference type="RefSeq" id="WP_161434575.1">
    <property type="nucleotide sequence ID" value="NZ_WXYO01000002.1"/>
</dbReference>
<dbReference type="InterPro" id="IPR001638">
    <property type="entry name" value="Solute-binding_3/MltF_N"/>
</dbReference>
<keyword evidence="5" id="KW-0406">Ion transport</keyword>
<evidence type="ECO:0000256" key="6">
    <source>
        <dbReference type="ARBA" id="ARBA00023136"/>
    </source>
</evidence>
<evidence type="ECO:0000259" key="12">
    <source>
        <dbReference type="SMART" id="SM00062"/>
    </source>
</evidence>
<gene>
    <name evidence="13" type="ORF">GTQ38_06050</name>
</gene>
<keyword evidence="7" id="KW-0675">Receptor</keyword>